<name>A0AA88KPP7_NAELO</name>
<evidence type="ECO:0000313" key="2">
    <source>
        <dbReference type="EMBL" id="KAG2385617.1"/>
    </source>
</evidence>
<feature type="region of interest" description="Disordered" evidence="1">
    <location>
        <begin position="441"/>
        <end position="478"/>
    </location>
</feature>
<feature type="compositionally biased region" description="Low complexity" evidence="1">
    <location>
        <begin position="334"/>
        <end position="355"/>
    </location>
</feature>
<dbReference type="AlphaFoldDB" id="A0AA88KPP7"/>
<evidence type="ECO:0000313" key="3">
    <source>
        <dbReference type="Proteomes" id="UP000816034"/>
    </source>
</evidence>
<dbReference type="RefSeq" id="XP_044549610.1">
    <property type="nucleotide sequence ID" value="XM_044692960.1"/>
</dbReference>
<feature type="compositionally biased region" description="Polar residues" evidence="1">
    <location>
        <begin position="359"/>
        <end position="380"/>
    </location>
</feature>
<dbReference type="Proteomes" id="UP000816034">
    <property type="component" value="Unassembled WGS sequence"/>
</dbReference>
<dbReference type="GeneID" id="68095887"/>
<feature type="compositionally biased region" description="Low complexity" evidence="1">
    <location>
        <begin position="300"/>
        <end position="314"/>
    </location>
</feature>
<organism evidence="2 3">
    <name type="scientific">Naegleria lovaniensis</name>
    <name type="common">Amoeba</name>
    <dbReference type="NCBI Taxonomy" id="51637"/>
    <lineage>
        <taxon>Eukaryota</taxon>
        <taxon>Discoba</taxon>
        <taxon>Heterolobosea</taxon>
        <taxon>Tetramitia</taxon>
        <taxon>Eutetramitia</taxon>
        <taxon>Vahlkampfiidae</taxon>
        <taxon>Naegleria</taxon>
    </lineage>
</organism>
<evidence type="ECO:0000256" key="1">
    <source>
        <dbReference type="SAM" id="MobiDB-lite"/>
    </source>
</evidence>
<reference evidence="2 3" key="1">
    <citation type="journal article" date="2018" name="BMC Genomics">
        <title>The genome of Naegleria lovaniensis, the basis for a comparative approach to unravel pathogenicity factors of the human pathogenic amoeba N. fowleri.</title>
        <authorList>
            <person name="Liechti N."/>
            <person name="Schurch N."/>
            <person name="Bruggmann R."/>
            <person name="Wittwer M."/>
        </authorList>
    </citation>
    <scope>NUCLEOTIDE SEQUENCE [LARGE SCALE GENOMIC DNA]</scope>
    <source>
        <strain evidence="2 3">ATCC 30569</strain>
    </source>
</reference>
<protein>
    <submittedName>
        <fullName evidence="2">Uncharacterized protein</fullName>
    </submittedName>
</protein>
<feature type="region of interest" description="Disordered" evidence="1">
    <location>
        <begin position="255"/>
        <end position="281"/>
    </location>
</feature>
<proteinExistence type="predicted"/>
<feature type="compositionally biased region" description="Polar residues" evidence="1">
    <location>
        <begin position="255"/>
        <end position="265"/>
    </location>
</feature>
<accession>A0AA88KPP7</accession>
<feature type="region of interest" description="Disordered" evidence="1">
    <location>
        <begin position="498"/>
        <end position="528"/>
    </location>
</feature>
<comment type="caution">
    <text evidence="2">The sequence shown here is derived from an EMBL/GenBank/DDBJ whole genome shotgun (WGS) entry which is preliminary data.</text>
</comment>
<feature type="compositionally biased region" description="Polar residues" evidence="1">
    <location>
        <begin position="498"/>
        <end position="520"/>
    </location>
</feature>
<sequence length="528" mass="57859">MGQNQTIRSHLQRQYNAVKKSDKRDYLVIEEAKKLQSLDEYPIDFKKLAVLFMLDFDKNGKFSLDDLMKFTDWCGTVTEHLKTDQQSFKSELQAQCTLHMWKQINTARNGKQVFGDWFVRVFSVGHIVKCPKYPKTHWVSIDTASIIHELLSIKELYGISCQELINLMQSVGEEKGLMSLDDEELDEVIPTDVIHDFAVSFITGFLNMMSSLGFSPEKYLTTAVAVMDSTKPSVESTTNNNDNTTNTCSINTVVSDSKTSNVENPSTLSSSTNSTSTNSMPFKLGIPKLNIANSQTTAQPSLNATTTSANSDSYSSDDDDDSEDLESPSNTNNASKPIIPSLSLSLNNTTPALSLKIKPNTTTQQPNSSKAVESNTSSALPFTKLALPKINASPTMEPPQDPNMINKSPPNLNISTPPNTFTTLSPNASAFLLPEQNNLEKMGESGLSDDELSESAESDNSDDDDIDIASPRKTPQIHPALLLPQVSNVSTETVKPKTTLSIKSSVPSTQPSSDEVSVNGISMKKLKF</sequence>
<feature type="region of interest" description="Disordered" evidence="1">
    <location>
        <begin position="297"/>
        <end position="380"/>
    </location>
</feature>
<feature type="compositionally biased region" description="Acidic residues" evidence="1">
    <location>
        <begin position="315"/>
        <end position="326"/>
    </location>
</feature>
<feature type="compositionally biased region" description="Low complexity" evidence="1">
    <location>
        <begin position="266"/>
        <end position="279"/>
    </location>
</feature>
<feature type="compositionally biased region" description="Acidic residues" evidence="1">
    <location>
        <begin position="447"/>
        <end position="467"/>
    </location>
</feature>
<dbReference type="EMBL" id="PYSW02000018">
    <property type="protein sequence ID" value="KAG2385617.1"/>
    <property type="molecule type" value="Genomic_DNA"/>
</dbReference>
<keyword evidence="3" id="KW-1185">Reference proteome</keyword>
<gene>
    <name evidence="2" type="ORF">C9374_003432</name>
</gene>